<dbReference type="NCBIfam" id="NF040785">
    <property type="entry name" value="CD3324_fam"/>
    <property type="match status" value="1"/>
</dbReference>
<evidence type="ECO:0008006" key="3">
    <source>
        <dbReference type="Google" id="ProtNLM"/>
    </source>
</evidence>
<accession>A0A3B0CNM4</accession>
<evidence type="ECO:0000313" key="1">
    <source>
        <dbReference type="EMBL" id="RKN86064.1"/>
    </source>
</evidence>
<dbReference type="InterPro" id="IPR052411">
    <property type="entry name" value="c-mor_Regulatory_Protein"/>
</dbReference>
<dbReference type="InterPro" id="IPR009057">
    <property type="entry name" value="Homeodomain-like_sf"/>
</dbReference>
<keyword evidence="2" id="KW-1185">Reference proteome</keyword>
<protein>
    <recommendedName>
        <fullName evidence="3">Mor transcription activator domain-containing protein</fullName>
    </recommendedName>
</protein>
<gene>
    <name evidence="1" type="ORF">D7M11_03360</name>
</gene>
<dbReference type="EMBL" id="RBAH01000002">
    <property type="protein sequence ID" value="RKN86064.1"/>
    <property type="molecule type" value="Genomic_DNA"/>
</dbReference>
<comment type="caution">
    <text evidence="1">The sequence shown here is derived from an EMBL/GenBank/DDBJ whole genome shotgun (WGS) entry which is preliminary data.</text>
</comment>
<dbReference type="InterPro" id="IPR049739">
    <property type="entry name" value="YraL-like"/>
</dbReference>
<dbReference type="SUPFAM" id="SSF46689">
    <property type="entry name" value="Homeodomain-like"/>
    <property type="match status" value="1"/>
</dbReference>
<name>A0A3B0CNM4_9BACL</name>
<dbReference type="RefSeq" id="WP_120745757.1">
    <property type="nucleotide sequence ID" value="NZ_RBAH01000002.1"/>
</dbReference>
<reference evidence="1 2" key="1">
    <citation type="journal article" date="2007" name="Int. J. Syst. Evol. Microbiol.">
        <title>Paenibacillus ginsengarvi sp. nov., isolated from soil from ginseng cultivation.</title>
        <authorList>
            <person name="Yoon M.H."/>
            <person name="Ten L.N."/>
            <person name="Im W.T."/>
        </authorList>
    </citation>
    <scope>NUCLEOTIDE SEQUENCE [LARGE SCALE GENOMIC DNA]</scope>
    <source>
        <strain evidence="1 2">KCTC 13059</strain>
    </source>
</reference>
<dbReference type="Proteomes" id="UP000282311">
    <property type="component" value="Unassembled WGS sequence"/>
</dbReference>
<organism evidence="1 2">
    <name type="scientific">Paenibacillus ginsengarvi</name>
    <dbReference type="NCBI Taxonomy" id="400777"/>
    <lineage>
        <taxon>Bacteria</taxon>
        <taxon>Bacillati</taxon>
        <taxon>Bacillota</taxon>
        <taxon>Bacilli</taxon>
        <taxon>Bacillales</taxon>
        <taxon>Paenibacillaceae</taxon>
        <taxon>Paenibacillus</taxon>
    </lineage>
</organism>
<sequence length="91" mass="10329">MKPIDATVILPQELIEQLQQFVQGGTIYIPASKDDHPSMEEAAVCRKEMDRRNSDIIQAYTSGASVEQLAQSYLLSIYAIREIINHYTLKM</sequence>
<dbReference type="AlphaFoldDB" id="A0A3B0CNM4"/>
<dbReference type="OrthoDB" id="9800398at2"/>
<dbReference type="PANTHER" id="PTHR37812:SF1">
    <property type="entry name" value="MU-LIKE PROPHAGE FLUMU PROTEIN C"/>
    <property type="match status" value="1"/>
</dbReference>
<evidence type="ECO:0000313" key="2">
    <source>
        <dbReference type="Proteomes" id="UP000282311"/>
    </source>
</evidence>
<dbReference type="PANTHER" id="PTHR37812">
    <property type="entry name" value="MU-LIKE PROPHAGE FLUMU PROTEIN C"/>
    <property type="match status" value="1"/>
</dbReference>
<proteinExistence type="predicted"/>